<reference evidence="5 6" key="1">
    <citation type="submission" date="2022-01" db="EMBL/GenBank/DDBJ databases">
        <authorList>
            <person name="Won M."/>
            <person name="Kim S.-J."/>
            <person name="Kwon S.-W."/>
        </authorList>
    </citation>
    <scope>NUCLEOTIDE SEQUENCE [LARGE SCALE GENOMIC DNA]</scope>
    <source>
        <strain evidence="5 6">KCTC 23505</strain>
    </source>
</reference>
<dbReference type="RefSeq" id="WP_235703409.1">
    <property type="nucleotide sequence ID" value="NZ_JAKGBZ010000007.1"/>
</dbReference>
<dbReference type="InterPro" id="IPR018060">
    <property type="entry name" value="HTH_AraC"/>
</dbReference>
<keyword evidence="3" id="KW-0804">Transcription</keyword>
<dbReference type="Gene3D" id="1.10.10.60">
    <property type="entry name" value="Homeodomain-like"/>
    <property type="match status" value="2"/>
</dbReference>
<feature type="domain" description="HTH araC/xylS-type" evidence="4">
    <location>
        <begin position="171"/>
        <end position="269"/>
    </location>
</feature>
<dbReference type="PANTHER" id="PTHR46796:SF14">
    <property type="entry name" value="TRANSCRIPTIONAL REGULATORY PROTEIN"/>
    <property type="match status" value="1"/>
</dbReference>
<dbReference type="Pfam" id="PF12833">
    <property type="entry name" value="HTH_18"/>
    <property type="match status" value="1"/>
</dbReference>
<keyword evidence="1" id="KW-0805">Transcription regulation</keyword>
<dbReference type="PANTHER" id="PTHR46796">
    <property type="entry name" value="HTH-TYPE TRANSCRIPTIONAL ACTIVATOR RHAS-RELATED"/>
    <property type="match status" value="1"/>
</dbReference>
<comment type="caution">
    <text evidence="5">The sequence shown here is derived from an EMBL/GenBank/DDBJ whole genome shotgun (WGS) entry which is preliminary data.</text>
</comment>
<name>A0ABS9DTX5_9PROT</name>
<accession>A0ABS9DTX5</accession>
<keyword evidence="6" id="KW-1185">Reference proteome</keyword>
<proteinExistence type="predicted"/>
<dbReference type="EMBL" id="JAKGBZ010000007">
    <property type="protein sequence ID" value="MCF3946176.1"/>
    <property type="molecule type" value="Genomic_DNA"/>
</dbReference>
<dbReference type="InterPro" id="IPR003313">
    <property type="entry name" value="AraC-bd"/>
</dbReference>
<evidence type="ECO:0000259" key="4">
    <source>
        <dbReference type="PROSITE" id="PS01124"/>
    </source>
</evidence>
<evidence type="ECO:0000313" key="5">
    <source>
        <dbReference type="EMBL" id="MCF3946176.1"/>
    </source>
</evidence>
<dbReference type="Pfam" id="PF02311">
    <property type="entry name" value="AraC_binding"/>
    <property type="match status" value="1"/>
</dbReference>
<keyword evidence="2" id="KW-0238">DNA-binding</keyword>
<dbReference type="SUPFAM" id="SSF51215">
    <property type="entry name" value="Regulatory protein AraC"/>
    <property type="match status" value="1"/>
</dbReference>
<evidence type="ECO:0000256" key="2">
    <source>
        <dbReference type="ARBA" id="ARBA00023125"/>
    </source>
</evidence>
<evidence type="ECO:0000256" key="1">
    <source>
        <dbReference type="ARBA" id="ARBA00023015"/>
    </source>
</evidence>
<dbReference type="InterPro" id="IPR050204">
    <property type="entry name" value="AraC_XylS_family_regulators"/>
</dbReference>
<dbReference type="Proteomes" id="UP001521209">
    <property type="component" value="Unassembled WGS sequence"/>
</dbReference>
<sequence>MTTTSHLLASGCGWTVHDVVCTSGPGTRRFEEQHHSISIAAVTRGSFQYRTRQGGATLTPGAVLLGNRGACYECGHDHGVGDHCLAFHFFPDYFEEILASVPGVRQLAFAVPRLPPSTSLIPLIAAAEAARGDGMELEEIALRLAGAAAALLAPAARRAATPSRRDEQRVGEALRRIEAGIDQPIALADLARDAAMSPYHFLRVFRAVAGITPHQFVLAERLRRAAIRLRQTRDPVSAIAYDAGFNDLSTFNRRFRGIMGASPTAYRRAQRLSPLST</sequence>
<dbReference type="SMART" id="SM00342">
    <property type="entry name" value="HTH_ARAC"/>
    <property type="match status" value="1"/>
</dbReference>
<evidence type="ECO:0000313" key="6">
    <source>
        <dbReference type="Proteomes" id="UP001521209"/>
    </source>
</evidence>
<protein>
    <submittedName>
        <fullName evidence="5">AraC family transcriptional regulator</fullName>
    </submittedName>
</protein>
<gene>
    <name evidence="5" type="ORF">L2A60_05700</name>
</gene>
<dbReference type="InterPro" id="IPR009057">
    <property type="entry name" value="Homeodomain-like_sf"/>
</dbReference>
<dbReference type="InterPro" id="IPR037923">
    <property type="entry name" value="HTH-like"/>
</dbReference>
<dbReference type="SUPFAM" id="SSF46689">
    <property type="entry name" value="Homeodomain-like"/>
    <property type="match status" value="2"/>
</dbReference>
<dbReference type="PROSITE" id="PS01124">
    <property type="entry name" value="HTH_ARAC_FAMILY_2"/>
    <property type="match status" value="1"/>
</dbReference>
<organism evidence="5 6">
    <name type="scientific">Acidiphilium iwatense</name>
    <dbReference type="NCBI Taxonomy" id="768198"/>
    <lineage>
        <taxon>Bacteria</taxon>
        <taxon>Pseudomonadati</taxon>
        <taxon>Pseudomonadota</taxon>
        <taxon>Alphaproteobacteria</taxon>
        <taxon>Acetobacterales</taxon>
        <taxon>Acidocellaceae</taxon>
        <taxon>Acidiphilium</taxon>
    </lineage>
</organism>
<evidence type="ECO:0000256" key="3">
    <source>
        <dbReference type="ARBA" id="ARBA00023163"/>
    </source>
</evidence>